<organism evidence="1 2">
    <name type="scientific">Ambispora leptoticha</name>
    <dbReference type="NCBI Taxonomy" id="144679"/>
    <lineage>
        <taxon>Eukaryota</taxon>
        <taxon>Fungi</taxon>
        <taxon>Fungi incertae sedis</taxon>
        <taxon>Mucoromycota</taxon>
        <taxon>Glomeromycotina</taxon>
        <taxon>Glomeromycetes</taxon>
        <taxon>Archaeosporales</taxon>
        <taxon>Ambisporaceae</taxon>
        <taxon>Ambispora</taxon>
    </lineage>
</organism>
<dbReference type="AlphaFoldDB" id="A0A9N9BSU8"/>
<dbReference type="OrthoDB" id="2399536at2759"/>
<protein>
    <submittedName>
        <fullName evidence="1">9438_t:CDS:1</fullName>
    </submittedName>
</protein>
<keyword evidence="2" id="KW-1185">Reference proteome</keyword>
<sequence length="62" mass="7277">MLGSGLVEDENVAVRRMAEYLEIELAANNLHHIMRVVDNTNHLFTILDDIETMQRRWLRDPT</sequence>
<dbReference type="EMBL" id="CAJVPS010002735">
    <property type="protein sequence ID" value="CAG8575201.1"/>
    <property type="molecule type" value="Genomic_DNA"/>
</dbReference>
<comment type="caution">
    <text evidence="1">The sequence shown here is derived from an EMBL/GenBank/DDBJ whole genome shotgun (WGS) entry which is preliminary data.</text>
</comment>
<evidence type="ECO:0000313" key="1">
    <source>
        <dbReference type="EMBL" id="CAG8575201.1"/>
    </source>
</evidence>
<reference evidence="1" key="1">
    <citation type="submission" date="2021-06" db="EMBL/GenBank/DDBJ databases">
        <authorList>
            <person name="Kallberg Y."/>
            <person name="Tangrot J."/>
            <person name="Rosling A."/>
        </authorList>
    </citation>
    <scope>NUCLEOTIDE SEQUENCE</scope>
    <source>
        <strain evidence="1">FL130A</strain>
    </source>
</reference>
<dbReference type="Proteomes" id="UP000789508">
    <property type="component" value="Unassembled WGS sequence"/>
</dbReference>
<accession>A0A9N9BSU8</accession>
<name>A0A9N9BSU8_9GLOM</name>
<evidence type="ECO:0000313" key="2">
    <source>
        <dbReference type="Proteomes" id="UP000789508"/>
    </source>
</evidence>
<gene>
    <name evidence="1" type="ORF">ALEPTO_LOCUS6999</name>
</gene>
<proteinExistence type="predicted"/>